<organism evidence="4 5">
    <name type="scientific">Sedimentitalea nanhaiensis</name>
    <dbReference type="NCBI Taxonomy" id="999627"/>
    <lineage>
        <taxon>Bacteria</taxon>
        <taxon>Pseudomonadati</taxon>
        <taxon>Pseudomonadota</taxon>
        <taxon>Alphaproteobacteria</taxon>
        <taxon>Rhodobacterales</taxon>
        <taxon>Paracoccaceae</taxon>
        <taxon>Sedimentitalea</taxon>
    </lineage>
</organism>
<dbReference type="AlphaFoldDB" id="A0A1I7DLJ5"/>
<feature type="domain" description="Fibronectin type-III" evidence="3">
    <location>
        <begin position="619"/>
        <end position="709"/>
    </location>
</feature>
<dbReference type="SMART" id="SM00060">
    <property type="entry name" value="FN3"/>
    <property type="match status" value="2"/>
</dbReference>
<dbReference type="CDD" id="cd00063">
    <property type="entry name" value="FN3"/>
    <property type="match status" value="2"/>
</dbReference>
<dbReference type="Gene3D" id="2.60.40.2700">
    <property type="match status" value="2"/>
</dbReference>
<name>A0A1I7DLJ5_9RHOB</name>
<dbReference type="EMBL" id="FPAW01000030">
    <property type="protein sequence ID" value="SFU12552.1"/>
    <property type="molecule type" value="Genomic_DNA"/>
</dbReference>
<sequence>MPDTLADDAFGLGASGAATAYFVVSVSGLTTNSTYGQTAQIGTPLYASAHHFSEAAPASVAWKWNDNTGEIAGATSASYTPVPGDNLENIYPTATPLGPYMPQDGPAHTVRFAAPVSTGGLPDVSYSIDTGDSTVATAGGFIGEDLTYSVSTTVPGVIIDRDTGVVSIETGNGIQSGTVAVTVESSGGVAHNQFDVSIVGAGFSVTLTGLMGEIAQIGTTLSAEVNWLLPTGTVTGYQWNRDGQIIPGAIGQTYLVEPSVDGADLSCTVTTTEYGSANSSVHRALYAAPVAVGSLPNQAYAMGSGDQIVDAAAGFAGSGITYSVNTPIAGVTIDGTTGIVTIRTGSEVSGSIAITAANSGGSAQISFDVSITSAATAPAKMSRPTVTSSGPTSLRVDMGNVPDDGGSPITSYDLRWREEGGVYVNIIGASNPETLTGLITGAVYQIRTRALNAVGRGQWSPVAYGSPEEITSPVGLPDIVANSDDTVDIMVDEGEFTVTVSGSDNVHHNGAHGPFTASDLDNGPISAVAPVTSGVAGVGQTLAALSGLWIHEAGDTPTIAGKWRRNGVDIPSATGSTYVVNEADGGETITYVETATNAAGSRTRASSGMAIPVATVPEQMAAPTVTAAGSDGIDVVLAAAPNDGGSAITSYDLRWQADGGAWVIAMDIGNPHVVSGLTAATIHHVQTRAVSALGHGAWSASGTATTAEAGTGLLFTDTFDYVDGTLLTSRPEWSDQYSLGGAIETRSGNAQLVSGGTQWLKCGEALATDQFAEVVITEPPAAGGQAVALYVRQTGPTSYYGIRCTAGSVSLVREGPSGYTALWIGPAVEAGDRVRIEAEGTIIRYVLNGIVAQAVTDSDVTDGAAAFVMSGSAKIGQFSCGEL</sequence>
<evidence type="ECO:0000313" key="4">
    <source>
        <dbReference type="EMBL" id="SFU12552.1"/>
    </source>
</evidence>
<dbReference type="PANTHER" id="PTHR13817:SF73">
    <property type="entry name" value="FIBRONECTIN TYPE-III DOMAIN-CONTAINING PROTEIN"/>
    <property type="match status" value="1"/>
</dbReference>
<dbReference type="PANTHER" id="PTHR13817">
    <property type="entry name" value="TITIN"/>
    <property type="match status" value="1"/>
</dbReference>
<dbReference type="Proteomes" id="UP000182466">
    <property type="component" value="Unassembled WGS sequence"/>
</dbReference>
<evidence type="ECO:0000259" key="3">
    <source>
        <dbReference type="PROSITE" id="PS50853"/>
    </source>
</evidence>
<evidence type="ECO:0000256" key="2">
    <source>
        <dbReference type="SAM" id="MobiDB-lite"/>
    </source>
</evidence>
<protein>
    <submittedName>
        <fullName evidence="4">Fibronectin type III domain-containing protein</fullName>
    </submittedName>
</protein>
<evidence type="ECO:0000256" key="1">
    <source>
        <dbReference type="ARBA" id="ARBA00022737"/>
    </source>
</evidence>
<dbReference type="Gene3D" id="2.60.40.10">
    <property type="entry name" value="Immunoglobulins"/>
    <property type="match status" value="2"/>
</dbReference>
<feature type="domain" description="Fibronectin type-III" evidence="3">
    <location>
        <begin position="380"/>
        <end position="470"/>
    </location>
</feature>
<dbReference type="RefSeq" id="WP_027260233.1">
    <property type="nucleotide sequence ID" value="NZ_FPAW01000030.1"/>
</dbReference>
<dbReference type="OrthoDB" id="9795675at2"/>
<keyword evidence="1" id="KW-0677">Repeat</keyword>
<dbReference type="InterPro" id="IPR013783">
    <property type="entry name" value="Ig-like_fold"/>
</dbReference>
<keyword evidence="5" id="KW-1185">Reference proteome</keyword>
<dbReference type="Gene3D" id="2.60.120.560">
    <property type="entry name" value="Exo-inulinase, domain 1"/>
    <property type="match status" value="1"/>
</dbReference>
<proteinExistence type="predicted"/>
<dbReference type="STRING" id="999627.SAMN05216236_13023"/>
<accession>A0A1I7DLJ5</accession>
<dbReference type="SUPFAM" id="SSF49265">
    <property type="entry name" value="Fibronectin type III"/>
    <property type="match status" value="2"/>
</dbReference>
<dbReference type="Pfam" id="PF00041">
    <property type="entry name" value="fn3"/>
    <property type="match status" value="1"/>
</dbReference>
<dbReference type="InterPro" id="IPR003961">
    <property type="entry name" value="FN3_dom"/>
</dbReference>
<feature type="region of interest" description="Disordered" evidence="2">
    <location>
        <begin position="381"/>
        <end position="402"/>
    </location>
</feature>
<gene>
    <name evidence="4" type="ORF">SAMN05216236_13023</name>
</gene>
<reference evidence="4 5" key="1">
    <citation type="submission" date="2016-10" db="EMBL/GenBank/DDBJ databases">
        <authorList>
            <person name="de Groot N.N."/>
        </authorList>
    </citation>
    <scope>NUCLEOTIDE SEQUENCE [LARGE SCALE GENOMIC DNA]</scope>
    <source>
        <strain evidence="4 5">CGMCC 1.10959</strain>
    </source>
</reference>
<dbReference type="InterPro" id="IPR050964">
    <property type="entry name" value="Striated_Muscle_Regulatory"/>
</dbReference>
<dbReference type="PROSITE" id="PS50853">
    <property type="entry name" value="FN3"/>
    <property type="match status" value="2"/>
</dbReference>
<dbReference type="InterPro" id="IPR036116">
    <property type="entry name" value="FN3_sf"/>
</dbReference>
<evidence type="ECO:0000313" key="5">
    <source>
        <dbReference type="Proteomes" id="UP000182466"/>
    </source>
</evidence>